<dbReference type="Pfam" id="PF00152">
    <property type="entry name" value="tRNA-synt_2"/>
    <property type="match status" value="1"/>
</dbReference>
<dbReference type="InterPro" id="IPR004364">
    <property type="entry name" value="Aa-tRNA-synt_II"/>
</dbReference>
<dbReference type="GO" id="GO:0006421">
    <property type="term" value="P:asparaginyl-tRNA aminoacylation"/>
    <property type="evidence" value="ECO:0007669"/>
    <property type="project" value="InterPro"/>
</dbReference>
<keyword evidence="5" id="KW-0067">ATP-binding</keyword>
<dbReference type="GO" id="GO:0004816">
    <property type="term" value="F:asparagine-tRNA ligase activity"/>
    <property type="evidence" value="ECO:0007669"/>
    <property type="project" value="UniProtKB-EC"/>
</dbReference>
<evidence type="ECO:0000256" key="4">
    <source>
        <dbReference type="ARBA" id="ARBA00022741"/>
    </source>
</evidence>
<dbReference type="Gene3D" id="3.30.930.10">
    <property type="entry name" value="Bira Bifunctional Protein, Domain 2"/>
    <property type="match status" value="1"/>
</dbReference>
<evidence type="ECO:0000313" key="9">
    <source>
        <dbReference type="EMBL" id="QHT00349.1"/>
    </source>
</evidence>
<dbReference type="Pfam" id="PF01336">
    <property type="entry name" value="tRNA_anti-codon"/>
    <property type="match status" value="1"/>
</dbReference>
<dbReference type="InterPro" id="IPR012340">
    <property type="entry name" value="NA-bd_OB-fold"/>
</dbReference>
<dbReference type="PANTHER" id="PTHR22594:SF34">
    <property type="entry name" value="ASPARAGINE--TRNA LIGASE, MITOCHONDRIAL-RELATED"/>
    <property type="match status" value="1"/>
</dbReference>
<dbReference type="NCBIfam" id="TIGR00457">
    <property type="entry name" value="asnS"/>
    <property type="match status" value="1"/>
</dbReference>
<organism evidence="9">
    <name type="scientific">viral metagenome</name>
    <dbReference type="NCBI Taxonomy" id="1070528"/>
    <lineage>
        <taxon>unclassified sequences</taxon>
        <taxon>metagenomes</taxon>
        <taxon>organismal metagenomes</taxon>
    </lineage>
</organism>
<evidence type="ECO:0000256" key="1">
    <source>
        <dbReference type="ARBA" id="ARBA00008226"/>
    </source>
</evidence>
<dbReference type="CDD" id="cd04318">
    <property type="entry name" value="EcAsnRS_like_N"/>
    <property type="match status" value="1"/>
</dbReference>
<dbReference type="SUPFAM" id="SSF55681">
    <property type="entry name" value="Class II aaRS and biotin synthetases"/>
    <property type="match status" value="1"/>
</dbReference>
<dbReference type="EMBL" id="MN739354">
    <property type="protein sequence ID" value="QHT00349.1"/>
    <property type="molecule type" value="Genomic_DNA"/>
</dbReference>
<dbReference type="GO" id="GO:0005739">
    <property type="term" value="C:mitochondrion"/>
    <property type="evidence" value="ECO:0007669"/>
    <property type="project" value="TreeGrafter"/>
</dbReference>
<dbReference type="PROSITE" id="PS50862">
    <property type="entry name" value="AA_TRNA_LIGASE_II"/>
    <property type="match status" value="1"/>
</dbReference>
<dbReference type="InterPro" id="IPR004522">
    <property type="entry name" value="Asn-tRNA-ligase"/>
</dbReference>
<dbReference type="GO" id="GO:0005524">
    <property type="term" value="F:ATP binding"/>
    <property type="evidence" value="ECO:0007669"/>
    <property type="project" value="UniProtKB-KW"/>
</dbReference>
<dbReference type="SUPFAM" id="SSF50249">
    <property type="entry name" value="Nucleic acid-binding proteins"/>
    <property type="match status" value="1"/>
</dbReference>
<comment type="similarity">
    <text evidence="1">Belongs to the class-II aminoacyl-tRNA synthetase family.</text>
</comment>
<reference evidence="9" key="1">
    <citation type="journal article" date="2020" name="Nature">
        <title>Giant virus diversity and host interactions through global metagenomics.</title>
        <authorList>
            <person name="Schulz F."/>
            <person name="Roux S."/>
            <person name="Paez-Espino D."/>
            <person name="Jungbluth S."/>
            <person name="Walsh D.A."/>
            <person name="Denef V.J."/>
            <person name="McMahon K.D."/>
            <person name="Konstantinidis K.T."/>
            <person name="Eloe-Fadrosh E.A."/>
            <person name="Kyrpides N.C."/>
            <person name="Woyke T."/>
        </authorList>
    </citation>
    <scope>NUCLEOTIDE SEQUENCE</scope>
    <source>
        <strain evidence="9">GVMAG-M-3300020192-26</strain>
    </source>
</reference>
<keyword evidence="3" id="KW-0436">Ligase</keyword>
<name>A0A6C0C9K3_9ZZZZ</name>
<protein>
    <recommendedName>
        <fullName evidence="2">asparagine--tRNA ligase</fullName>
        <ecNumber evidence="2">6.1.1.22</ecNumber>
    </recommendedName>
</protein>
<sequence length="486" mass="55290">MDQPIIGFAQSYTDIKILFDSTNKYLNTEIYVCGWIKRFRTTGKKSLAFVHLSDGSCLDHLQIVFDPKNLTDDSIISRGVVGMSIKVKGKFVESLGKKQSFEVLASEYIILGDIIEPETYPLAGYSTTLAGFRSLPHLRTKDDTFSSIARIKSKLRSSSTEFFDSLGFVEVQIPLITDNECESGAHPFTVTTILDGLTEDGKVVATKDFDHDFFRKRTYLTVSGQLHLEGLMGGLSKVWTMTTAFRAEPSFGPLHVAEFWMLELEFAFSTLEDNIKVNESYIKFCITKILQTCPKELEFLQSKYNSKLISMLQKYATVPFIISSHAECVKLMLDDVANQKVKFEVMPRYDDDLTKEHEMYITEKLFDSSPVFVRYYPAKIKSFYMPKIDPGSDIEHVDCFDLLFPKFGEIVGGSQREHNYAKLLARMDESGVKKETMKFYIDMRKYGSVPHGGSGIGIDRLLMIITGMDNIRDMIPYPRSYQTSLF</sequence>
<keyword evidence="6" id="KW-0648">Protein biosynthesis</keyword>
<dbReference type="EC" id="6.1.1.22" evidence="2"/>
<dbReference type="AlphaFoldDB" id="A0A6C0C9K3"/>
<evidence type="ECO:0000256" key="3">
    <source>
        <dbReference type="ARBA" id="ARBA00022598"/>
    </source>
</evidence>
<dbReference type="GO" id="GO:0003676">
    <property type="term" value="F:nucleic acid binding"/>
    <property type="evidence" value="ECO:0007669"/>
    <property type="project" value="InterPro"/>
</dbReference>
<evidence type="ECO:0000256" key="6">
    <source>
        <dbReference type="ARBA" id="ARBA00022917"/>
    </source>
</evidence>
<accession>A0A6C0C9K3</accession>
<dbReference type="InterPro" id="IPR045864">
    <property type="entry name" value="aa-tRNA-synth_II/BPL/LPL"/>
</dbReference>
<keyword evidence="4" id="KW-0547">Nucleotide-binding</keyword>
<proteinExistence type="inferred from homology"/>
<dbReference type="InterPro" id="IPR006195">
    <property type="entry name" value="aa-tRNA-synth_II"/>
</dbReference>
<feature type="domain" description="Aminoacyl-transfer RNA synthetases class-II family profile" evidence="8">
    <location>
        <begin position="150"/>
        <end position="476"/>
    </location>
</feature>
<evidence type="ECO:0000256" key="2">
    <source>
        <dbReference type="ARBA" id="ARBA00012816"/>
    </source>
</evidence>
<evidence type="ECO:0000256" key="7">
    <source>
        <dbReference type="ARBA" id="ARBA00023146"/>
    </source>
</evidence>
<keyword evidence="7" id="KW-0030">Aminoacyl-tRNA synthetase</keyword>
<dbReference type="InterPro" id="IPR002312">
    <property type="entry name" value="Asp/Asn-tRNA-synth_IIb"/>
</dbReference>
<dbReference type="InterPro" id="IPR004365">
    <property type="entry name" value="NA-bd_OB_tRNA"/>
</dbReference>
<evidence type="ECO:0000256" key="5">
    <source>
        <dbReference type="ARBA" id="ARBA00022840"/>
    </source>
</evidence>
<dbReference type="PRINTS" id="PR01042">
    <property type="entry name" value="TRNASYNTHASP"/>
</dbReference>
<dbReference type="Gene3D" id="2.40.50.140">
    <property type="entry name" value="Nucleic acid-binding proteins"/>
    <property type="match status" value="1"/>
</dbReference>
<dbReference type="NCBIfam" id="NF003037">
    <property type="entry name" value="PRK03932.1"/>
    <property type="match status" value="1"/>
</dbReference>
<evidence type="ECO:0000259" key="8">
    <source>
        <dbReference type="PROSITE" id="PS50862"/>
    </source>
</evidence>
<dbReference type="PANTHER" id="PTHR22594">
    <property type="entry name" value="ASPARTYL/LYSYL-TRNA SYNTHETASE"/>
    <property type="match status" value="1"/>
</dbReference>